<dbReference type="RefSeq" id="WP_094722391.1">
    <property type="nucleotide sequence ID" value="NZ_MWWS01000004.1"/>
</dbReference>
<protein>
    <submittedName>
        <fullName evidence="1">Uncharacterized protein</fullName>
    </submittedName>
</protein>
<reference evidence="1 2" key="1">
    <citation type="journal article" date="2017" name="BMC Genomics">
        <title>Comparative genomic and phylogenomic analyses of the Bifidobacteriaceae family.</title>
        <authorList>
            <person name="Lugli G.A."/>
            <person name="Milani C."/>
            <person name="Turroni F."/>
            <person name="Duranti S."/>
            <person name="Mancabelli L."/>
            <person name="Mangifesta M."/>
            <person name="Ferrario C."/>
            <person name="Modesto M."/>
            <person name="Mattarelli P."/>
            <person name="Jiri K."/>
            <person name="van Sinderen D."/>
            <person name="Ventura M."/>
        </authorList>
    </citation>
    <scope>NUCLEOTIDE SEQUENCE [LARGE SCALE GENOMIC DNA]</scope>
    <source>
        <strain evidence="1 2">DSM 22924</strain>
    </source>
</reference>
<name>A0A261ESJ0_9BIFI</name>
<sequence>MYAITDSNGNEILDSDGNVLFGDDQPVTGAELKDSVKEVGFRQPVDGSQRLEMVEDMSPEKGPFGGSSEAAPLLAASGWHPFLHFFVKVANMVHGEANPCDRVRMLSAEHPKFFLFSWIADEFLETIVVAGSVMFICMVVEKTIGVSFPIPFSW</sequence>
<dbReference type="AlphaFoldDB" id="A0A261ESJ0"/>
<proteinExistence type="predicted"/>
<dbReference type="EMBL" id="MWWS01000004">
    <property type="protein sequence ID" value="OZG49823.1"/>
    <property type="molecule type" value="Genomic_DNA"/>
</dbReference>
<dbReference type="Proteomes" id="UP000216004">
    <property type="component" value="Unassembled WGS sequence"/>
</dbReference>
<evidence type="ECO:0000313" key="1">
    <source>
        <dbReference type="EMBL" id="OZG49823.1"/>
    </source>
</evidence>
<evidence type="ECO:0000313" key="2">
    <source>
        <dbReference type="Proteomes" id="UP000216004"/>
    </source>
</evidence>
<organism evidence="1 2">
    <name type="scientific">Bombiscardovia coagulans</name>
    <dbReference type="NCBI Taxonomy" id="686666"/>
    <lineage>
        <taxon>Bacteria</taxon>
        <taxon>Bacillati</taxon>
        <taxon>Actinomycetota</taxon>
        <taxon>Actinomycetes</taxon>
        <taxon>Bifidobacteriales</taxon>
        <taxon>Bifidobacteriaceae</taxon>
        <taxon>Bombiscardovia</taxon>
    </lineage>
</organism>
<dbReference type="OrthoDB" id="9833320at2"/>
<gene>
    <name evidence="1" type="ORF">BOCO_0340</name>
</gene>
<accession>A0A261ESJ0</accession>
<keyword evidence="2" id="KW-1185">Reference proteome</keyword>
<comment type="caution">
    <text evidence="1">The sequence shown here is derived from an EMBL/GenBank/DDBJ whole genome shotgun (WGS) entry which is preliminary data.</text>
</comment>